<reference evidence="3" key="1">
    <citation type="journal article" date="2016" name="Nature">
        <title>Genome evolution in the allotetraploid frog Xenopus laevis.</title>
        <authorList>
            <person name="Session A.M."/>
            <person name="Uno Y."/>
            <person name="Kwon T."/>
            <person name="Chapman J.A."/>
            <person name="Toyoda A."/>
            <person name="Takahashi S."/>
            <person name="Fukui A."/>
            <person name="Hikosaka A."/>
            <person name="Suzuki A."/>
            <person name="Kondo M."/>
            <person name="van Heeringen S.J."/>
            <person name="Quigley I."/>
            <person name="Heinz S."/>
            <person name="Ogino H."/>
            <person name="Ochi H."/>
            <person name="Hellsten U."/>
            <person name="Lyons J.B."/>
            <person name="Simakov O."/>
            <person name="Putnam N."/>
            <person name="Stites J."/>
            <person name="Kuroki Y."/>
            <person name="Tanaka T."/>
            <person name="Michiue T."/>
            <person name="Watanabe M."/>
            <person name="Bogdanovic O."/>
            <person name="Lister R."/>
            <person name="Georgiou G."/>
            <person name="Paranjpe S.S."/>
            <person name="van Kruijsbergen I."/>
            <person name="Shu S."/>
            <person name="Carlson J."/>
            <person name="Kinoshita T."/>
            <person name="Ohta Y."/>
            <person name="Mawaribuchi S."/>
            <person name="Jenkins J."/>
            <person name="Grimwood J."/>
            <person name="Schmutz J."/>
            <person name="Mitros T."/>
            <person name="Mozaffari S.V."/>
            <person name="Suzuki Y."/>
            <person name="Haramoto Y."/>
            <person name="Yamamoto T.S."/>
            <person name="Takagi C."/>
            <person name="Heald R."/>
            <person name="Miller K."/>
            <person name="Haudenschild C."/>
            <person name="Kitzman J."/>
            <person name="Nakayama T."/>
            <person name="Izutsu Y."/>
            <person name="Robert J."/>
            <person name="Fortriede J."/>
            <person name="Burns K."/>
            <person name="Lotay V."/>
            <person name="Karimi K."/>
            <person name="Yasuoka Y."/>
            <person name="Dichmann D.S."/>
            <person name="Flajnik M.F."/>
            <person name="Houston D.W."/>
            <person name="Shendure J."/>
            <person name="DuPasquier L."/>
            <person name="Vize P.D."/>
            <person name="Zorn A.M."/>
            <person name="Ito M."/>
            <person name="Marcotte E.M."/>
            <person name="Wallingford J.B."/>
            <person name="Ito Y."/>
            <person name="Asashima M."/>
            <person name="Ueno N."/>
            <person name="Matsuda Y."/>
            <person name="Veenstra G.J."/>
            <person name="Fujiyama A."/>
            <person name="Harland R.M."/>
            <person name="Taira M."/>
            <person name="Rokhsar D.S."/>
        </authorList>
    </citation>
    <scope>NUCLEOTIDE SEQUENCE [LARGE SCALE GENOMIC DNA]</scope>
    <source>
        <strain evidence="3">J</strain>
    </source>
</reference>
<name>A0A974CDR4_XENLA</name>
<evidence type="ECO:0000313" key="2">
    <source>
        <dbReference type="EMBL" id="OCT70725.1"/>
    </source>
</evidence>
<sequence>MLWLRYIDDVLLIWLGTQKDFFDFINILNNNDINLKVTAEIQRESINFLDIRVYRGINHNIHTTVYRKETATNSLLHANSLHPQSTIRGIPTGQYLRVRRLCNTITDFKVEAKKLYDRFKARGYSHNSLKRAYKKALASDRNALLVPKKLTSIINNEEKNNNQVRIIGDYSTEHDAITRIITKHWHILEQDDVLKQYVGERPTITFRRSRNLRDHLVHSHLTTTTKSSWLAQRTIGCYKCGNCLACPYIEKTLSVKGRMDIEEYKLSHFMNCKTTSVVYIMRCPCPKLYVGKTCREFRRRILEHIGDVRNKRNTSVAVHINEKHGGKANTMKFFAVEHFQHTTRIGDIDKKLLQCEAKWIYWLNSRAPMV</sequence>
<dbReference type="EMBL" id="CM004479">
    <property type="protein sequence ID" value="OCT70725.1"/>
    <property type="molecule type" value="Genomic_DNA"/>
</dbReference>
<dbReference type="InterPro" id="IPR035901">
    <property type="entry name" value="GIY-YIG_endonuc_sf"/>
</dbReference>
<dbReference type="PANTHER" id="PTHR21301:SF13">
    <property type="match status" value="1"/>
</dbReference>
<evidence type="ECO:0000259" key="1">
    <source>
        <dbReference type="Pfam" id="PF26215"/>
    </source>
</evidence>
<dbReference type="AlphaFoldDB" id="A0A974CDR4"/>
<dbReference type="Pfam" id="PF26215">
    <property type="entry name" value="HTH_animal"/>
    <property type="match status" value="1"/>
</dbReference>
<dbReference type="SUPFAM" id="SSF82771">
    <property type="entry name" value="GIY-YIG endonuclease"/>
    <property type="match status" value="1"/>
</dbReference>
<gene>
    <name evidence="2" type="ORF">XELAEV_18037650mg</name>
</gene>
<dbReference type="PANTHER" id="PTHR21301">
    <property type="entry name" value="REVERSE TRANSCRIPTASE"/>
    <property type="match status" value="1"/>
</dbReference>
<dbReference type="InterPro" id="IPR058912">
    <property type="entry name" value="HTH_animal"/>
</dbReference>
<accession>A0A974CDR4</accession>
<feature type="domain" description="Helix-turn-helix" evidence="1">
    <location>
        <begin position="75"/>
        <end position="132"/>
    </location>
</feature>
<proteinExistence type="predicted"/>
<protein>
    <recommendedName>
        <fullName evidence="1">Helix-turn-helix domain-containing protein</fullName>
    </recommendedName>
</protein>
<organism evidence="2 3">
    <name type="scientific">Xenopus laevis</name>
    <name type="common">African clawed frog</name>
    <dbReference type="NCBI Taxonomy" id="8355"/>
    <lineage>
        <taxon>Eukaryota</taxon>
        <taxon>Metazoa</taxon>
        <taxon>Chordata</taxon>
        <taxon>Craniata</taxon>
        <taxon>Vertebrata</taxon>
        <taxon>Euteleostomi</taxon>
        <taxon>Amphibia</taxon>
        <taxon>Batrachia</taxon>
        <taxon>Anura</taxon>
        <taxon>Pipoidea</taxon>
        <taxon>Pipidae</taxon>
        <taxon>Xenopodinae</taxon>
        <taxon>Xenopus</taxon>
        <taxon>Xenopus</taxon>
    </lineage>
</organism>
<evidence type="ECO:0000313" key="3">
    <source>
        <dbReference type="Proteomes" id="UP000694892"/>
    </source>
</evidence>
<dbReference type="Proteomes" id="UP000694892">
    <property type="component" value="Chromosome 7S"/>
</dbReference>